<keyword evidence="12" id="KW-0472">Membrane</keyword>
<evidence type="ECO:0000256" key="5">
    <source>
        <dbReference type="ARBA" id="ARBA00022622"/>
    </source>
</evidence>
<evidence type="ECO:0000313" key="18">
    <source>
        <dbReference type="Proteomes" id="UP001168972"/>
    </source>
</evidence>
<dbReference type="EMBL" id="JAQQBR010000001">
    <property type="protein sequence ID" value="KAK0182725.1"/>
    <property type="molecule type" value="Genomic_DNA"/>
</dbReference>
<organism evidence="17 18">
    <name type="scientific">Microctonus hyperodae</name>
    <name type="common">Parasitoid wasp</name>
    <dbReference type="NCBI Taxonomy" id="165561"/>
    <lineage>
        <taxon>Eukaryota</taxon>
        <taxon>Metazoa</taxon>
        <taxon>Ecdysozoa</taxon>
        <taxon>Arthropoda</taxon>
        <taxon>Hexapoda</taxon>
        <taxon>Insecta</taxon>
        <taxon>Pterygota</taxon>
        <taxon>Neoptera</taxon>
        <taxon>Endopterygota</taxon>
        <taxon>Hymenoptera</taxon>
        <taxon>Apocrita</taxon>
        <taxon>Ichneumonoidea</taxon>
        <taxon>Braconidae</taxon>
        <taxon>Euphorinae</taxon>
        <taxon>Microctonus</taxon>
    </lineage>
</organism>
<keyword evidence="10" id="KW-0862">Zinc</keyword>
<keyword evidence="18" id="KW-1185">Reference proteome</keyword>
<evidence type="ECO:0008006" key="19">
    <source>
        <dbReference type="Google" id="ProtNLM"/>
    </source>
</evidence>
<evidence type="ECO:0000256" key="7">
    <source>
        <dbReference type="ARBA" id="ARBA00022723"/>
    </source>
</evidence>
<gene>
    <name evidence="17" type="ORF">PV327_000832</name>
</gene>
<dbReference type="Gene3D" id="1.10.390.10">
    <property type="entry name" value="Neutral Protease Domain 2"/>
    <property type="match status" value="1"/>
</dbReference>
<keyword evidence="13" id="KW-0325">Glycoprotein</keyword>
<evidence type="ECO:0000256" key="3">
    <source>
        <dbReference type="ARBA" id="ARBA00010136"/>
    </source>
</evidence>
<keyword evidence="11" id="KW-0482">Metalloprotease</keyword>
<sequence>MRKIDLIVAKLPMAYSALANCGFLTFKDYTISTNEHLNSNSRLEFVTQIMAHELAHQWFGCLISTASQKYEWLNEGIQPTWRMMDKFVTENIQSTAFIYDSKTNSHYIEWHDSDSFNINIYRKAGAVIRMISFILGEEKFKIALRNYVKTKAFRSVTSNDFFKVLTNVYTGNINLMNALENWVTTPGYAVITVKRDWNTGKAIITQSRFLKNTNQKSNEKYWIPINFVTEDNLNFMDTNVTHWFDPSKNSIEIDQLKRGQFVIFNKQLFGYYRVNYDNQNWELIINYLKNKNYYHIHVLNRAQLIDDAFNLAKVRQLYYKVVLSLLTYLEQETDIIPWSAAWRVIKEMYNLVGNTEIDKYFKKYVLELSEKLEQEVLSDQFDKTDVMAESKKINTLKETCFFGSSLCRSEAMRKLYNWLDNPETHALSSNEKSWILCAGLQNANQTLWDKLWDTYWITKDFEIIFALSCPSDAELLKRFLVKSIKDPTFSRFSATLLLITDDKFNGVNIALDFINKHYNEIIALDGYTNDDMQYEIENLAKQIKNKVQRDKLEMFLETNKASINNADNIIAAVDKRLENIDNLLRDYKHFFEKNMTKNSGSLFV</sequence>
<dbReference type="GO" id="GO:0006508">
    <property type="term" value="P:proteolysis"/>
    <property type="evidence" value="ECO:0007669"/>
    <property type="project" value="UniProtKB-KW"/>
</dbReference>
<dbReference type="InterPro" id="IPR027268">
    <property type="entry name" value="Peptidase_M4/M1_CTD_sf"/>
</dbReference>
<evidence type="ECO:0000256" key="2">
    <source>
        <dbReference type="ARBA" id="ARBA00004609"/>
    </source>
</evidence>
<comment type="similarity">
    <text evidence="3">Belongs to the peptidase M1 family.</text>
</comment>
<evidence type="ECO:0000256" key="11">
    <source>
        <dbReference type="ARBA" id="ARBA00023049"/>
    </source>
</evidence>
<comment type="caution">
    <text evidence="17">The sequence shown here is derived from an EMBL/GenBank/DDBJ whole genome shotgun (WGS) entry which is preliminary data.</text>
</comment>
<reference evidence="17" key="2">
    <citation type="submission" date="2023-03" db="EMBL/GenBank/DDBJ databases">
        <authorList>
            <person name="Inwood S.N."/>
            <person name="Skelly J.G."/>
            <person name="Guhlin J."/>
            <person name="Harrop T.W.R."/>
            <person name="Goldson S.G."/>
            <person name="Dearden P.K."/>
        </authorList>
    </citation>
    <scope>NUCLEOTIDE SEQUENCE</scope>
    <source>
        <strain evidence="17">Lincoln</strain>
        <tissue evidence="17">Whole body</tissue>
    </source>
</reference>
<dbReference type="Gene3D" id="2.60.40.1910">
    <property type="match status" value="1"/>
</dbReference>
<dbReference type="GO" id="GO:0042277">
    <property type="term" value="F:peptide binding"/>
    <property type="evidence" value="ECO:0007669"/>
    <property type="project" value="TreeGrafter"/>
</dbReference>
<dbReference type="GO" id="GO:0043171">
    <property type="term" value="P:peptide catabolic process"/>
    <property type="evidence" value="ECO:0007669"/>
    <property type="project" value="TreeGrafter"/>
</dbReference>
<protein>
    <recommendedName>
        <fullName evidence="19">Aminopeptidase N</fullName>
    </recommendedName>
</protein>
<dbReference type="GO" id="GO:0005615">
    <property type="term" value="C:extracellular space"/>
    <property type="evidence" value="ECO:0007669"/>
    <property type="project" value="TreeGrafter"/>
</dbReference>
<dbReference type="InterPro" id="IPR014782">
    <property type="entry name" value="Peptidase_M1_dom"/>
</dbReference>
<evidence type="ECO:0000256" key="13">
    <source>
        <dbReference type="ARBA" id="ARBA00023180"/>
    </source>
</evidence>
<evidence type="ECO:0000313" key="17">
    <source>
        <dbReference type="EMBL" id="KAK0182725.1"/>
    </source>
</evidence>
<dbReference type="Pfam" id="PF11838">
    <property type="entry name" value="ERAP1_C"/>
    <property type="match status" value="1"/>
</dbReference>
<dbReference type="Proteomes" id="UP001168972">
    <property type="component" value="Unassembled WGS sequence"/>
</dbReference>
<evidence type="ECO:0000256" key="14">
    <source>
        <dbReference type="ARBA" id="ARBA00023288"/>
    </source>
</evidence>
<keyword evidence="4" id="KW-1003">Cell membrane</keyword>
<evidence type="ECO:0000256" key="6">
    <source>
        <dbReference type="ARBA" id="ARBA00022670"/>
    </source>
</evidence>
<keyword evidence="14" id="KW-0449">Lipoprotein</keyword>
<evidence type="ECO:0000256" key="12">
    <source>
        <dbReference type="ARBA" id="ARBA00023136"/>
    </source>
</evidence>
<dbReference type="GO" id="GO:0005737">
    <property type="term" value="C:cytoplasm"/>
    <property type="evidence" value="ECO:0007669"/>
    <property type="project" value="TreeGrafter"/>
</dbReference>
<comment type="cofactor">
    <cofactor evidence="1">
        <name>Zn(2+)</name>
        <dbReference type="ChEBI" id="CHEBI:29105"/>
    </cofactor>
</comment>
<dbReference type="PANTHER" id="PTHR11533:SF294">
    <property type="entry name" value="THYROTROPIN-RELEASING HORMONE-DEGRADING ECTOENZYME"/>
    <property type="match status" value="1"/>
</dbReference>
<dbReference type="GO" id="GO:0098552">
    <property type="term" value="C:side of membrane"/>
    <property type="evidence" value="ECO:0007669"/>
    <property type="project" value="UniProtKB-KW"/>
</dbReference>
<dbReference type="GO" id="GO:0070006">
    <property type="term" value="F:metalloaminopeptidase activity"/>
    <property type="evidence" value="ECO:0007669"/>
    <property type="project" value="TreeGrafter"/>
</dbReference>
<dbReference type="AlphaFoldDB" id="A0AA39L2K0"/>
<evidence type="ECO:0000256" key="10">
    <source>
        <dbReference type="ARBA" id="ARBA00022833"/>
    </source>
</evidence>
<dbReference type="FunFam" id="2.60.40.1910:FF:000008">
    <property type="entry name" value="Aminopeptidase"/>
    <property type="match status" value="1"/>
</dbReference>
<dbReference type="PANTHER" id="PTHR11533">
    <property type="entry name" value="PROTEASE M1 ZINC METALLOPROTEASE"/>
    <property type="match status" value="1"/>
</dbReference>
<dbReference type="InterPro" id="IPR050344">
    <property type="entry name" value="Peptidase_M1_aminopeptidases"/>
</dbReference>
<feature type="domain" description="ERAP1-like C-terminal" evidence="16">
    <location>
        <begin position="261"/>
        <end position="566"/>
    </location>
</feature>
<keyword evidence="6" id="KW-0645">Protease</keyword>
<keyword evidence="9" id="KW-0378">Hydrolase</keyword>
<dbReference type="Gene3D" id="1.25.50.20">
    <property type="match status" value="1"/>
</dbReference>
<accession>A0AA39L2K0</accession>
<dbReference type="Pfam" id="PF01433">
    <property type="entry name" value="Peptidase_M1"/>
    <property type="match status" value="1"/>
</dbReference>
<dbReference type="InterPro" id="IPR024571">
    <property type="entry name" value="ERAP1-like_C_dom"/>
</dbReference>
<proteinExistence type="inferred from homology"/>
<keyword evidence="8" id="KW-0732">Signal</keyword>
<comment type="subcellular location">
    <subcellularLocation>
        <location evidence="2">Cell membrane</location>
        <topology evidence="2">Lipid-anchor</topology>
        <topology evidence="2">GPI-anchor</topology>
    </subcellularLocation>
</comment>
<reference evidence="17" key="1">
    <citation type="journal article" date="2023" name="bioRxiv">
        <title>Scaffold-level genome assemblies of two parasitoid biocontrol wasps reveal the parthenogenesis mechanism and an associated novel virus.</title>
        <authorList>
            <person name="Inwood S."/>
            <person name="Skelly J."/>
            <person name="Guhlin J."/>
            <person name="Harrop T."/>
            <person name="Goldson S."/>
            <person name="Dearden P."/>
        </authorList>
    </citation>
    <scope>NUCLEOTIDE SEQUENCE</scope>
    <source>
        <strain evidence="17">Lincoln</strain>
        <tissue evidence="17">Whole body</tissue>
    </source>
</reference>
<feature type="domain" description="Peptidase M1 membrane alanine aminopeptidase" evidence="15">
    <location>
        <begin position="4"/>
        <end position="176"/>
    </location>
</feature>
<dbReference type="GO" id="GO:0005886">
    <property type="term" value="C:plasma membrane"/>
    <property type="evidence" value="ECO:0007669"/>
    <property type="project" value="UniProtKB-SubCell"/>
</dbReference>
<dbReference type="SUPFAM" id="SSF55486">
    <property type="entry name" value="Metalloproteases ('zincins'), catalytic domain"/>
    <property type="match status" value="1"/>
</dbReference>
<evidence type="ECO:0000256" key="1">
    <source>
        <dbReference type="ARBA" id="ARBA00001947"/>
    </source>
</evidence>
<evidence type="ECO:0000256" key="9">
    <source>
        <dbReference type="ARBA" id="ARBA00022801"/>
    </source>
</evidence>
<keyword evidence="7" id="KW-0479">Metal-binding</keyword>
<evidence type="ECO:0000259" key="15">
    <source>
        <dbReference type="Pfam" id="PF01433"/>
    </source>
</evidence>
<evidence type="ECO:0000256" key="4">
    <source>
        <dbReference type="ARBA" id="ARBA00022475"/>
    </source>
</evidence>
<evidence type="ECO:0000256" key="8">
    <source>
        <dbReference type="ARBA" id="ARBA00022729"/>
    </source>
</evidence>
<dbReference type="GO" id="GO:0008270">
    <property type="term" value="F:zinc ion binding"/>
    <property type="evidence" value="ECO:0007669"/>
    <property type="project" value="InterPro"/>
</dbReference>
<name>A0AA39L2K0_MICHY</name>
<evidence type="ECO:0000259" key="16">
    <source>
        <dbReference type="Pfam" id="PF11838"/>
    </source>
</evidence>
<keyword evidence="5" id="KW-0336">GPI-anchor</keyword>